<dbReference type="Pfam" id="PF07285">
    <property type="entry name" value="DUF1444"/>
    <property type="match status" value="1"/>
</dbReference>
<dbReference type="RefSeq" id="WP_214787249.1">
    <property type="nucleotide sequence ID" value="NZ_JANIEL010000014.1"/>
</dbReference>
<protein>
    <submittedName>
        <fullName evidence="1">DUF1444 family protein</fullName>
    </submittedName>
</protein>
<gene>
    <name evidence="1" type="ORF">ACFQO8_04330</name>
</gene>
<comment type="caution">
    <text evidence="1">The sequence shown here is derived from an EMBL/GenBank/DDBJ whole genome shotgun (WGS) entry which is preliminary data.</text>
</comment>
<name>A0ABW2PMT5_9BACL</name>
<evidence type="ECO:0000313" key="1">
    <source>
        <dbReference type="EMBL" id="MFC7389360.1"/>
    </source>
</evidence>
<accession>A0ABW2PMT5</accession>
<evidence type="ECO:0000313" key="2">
    <source>
        <dbReference type="Proteomes" id="UP001596439"/>
    </source>
</evidence>
<keyword evidence="2" id="KW-1185">Reference proteome</keyword>
<dbReference type="NCBIfam" id="NF010189">
    <property type="entry name" value="PRK13668.1"/>
    <property type="match status" value="1"/>
</dbReference>
<organism evidence="1 2">
    <name type="scientific">Exiguobacterium aestuarii</name>
    <dbReference type="NCBI Taxonomy" id="273527"/>
    <lineage>
        <taxon>Bacteria</taxon>
        <taxon>Bacillati</taxon>
        <taxon>Bacillota</taxon>
        <taxon>Bacilli</taxon>
        <taxon>Bacillales</taxon>
        <taxon>Bacillales Family XII. Incertae Sedis</taxon>
        <taxon>Exiguobacterium</taxon>
    </lineage>
</organism>
<reference evidence="2" key="1">
    <citation type="journal article" date="2019" name="Int. J. Syst. Evol. Microbiol.">
        <title>The Global Catalogue of Microorganisms (GCM) 10K type strain sequencing project: providing services to taxonomists for standard genome sequencing and annotation.</title>
        <authorList>
            <consortium name="The Broad Institute Genomics Platform"/>
            <consortium name="The Broad Institute Genome Sequencing Center for Infectious Disease"/>
            <person name="Wu L."/>
            <person name="Ma J."/>
        </authorList>
    </citation>
    <scope>NUCLEOTIDE SEQUENCE [LARGE SCALE GENOMIC DNA]</scope>
    <source>
        <strain evidence="2">CCUG 55590</strain>
    </source>
</reference>
<dbReference type="Proteomes" id="UP001596439">
    <property type="component" value="Unassembled WGS sequence"/>
</dbReference>
<sequence>MERNELRRYLEANFKEDYRTSYDRENEVLRVERKSDRFGVNIRLAPIVAKAKTRGKVAVDEVIEYIESAMKADDDISLAGKLDAIYPVIRSNSFAKTTKSGEPLIFTPHTAETAIFYALDRGNGYRLIEEKHVSGELNLETIERIARENVKKLPTEMKQDEVAGNPFYFLSTRDGYEASRILNDDFLRMMERRVEGDMLVGVPHQDVMIIADIRNDQGYDAMQQLMFDFFTNGRVPVTALAFHYEAGQLEPIFIVGKKTPPSNT</sequence>
<dbReference type="EMBL" id="JBHTCE010000001">
    <property type="protein sequence ID" value="MFC7389360.1"/>
    <property type="molecule type" value="Genomic_DNA"/>
</dbReference>
<dbReference type="InterPro" id="IPR010838">
    <property type="entry name" value="DUF1444"/>
</dbReference>
<proteinExistence type="predicted"/>